<dbReference type="AlphaFoldDB" id="A0A8X6TT91"/>
<dbReference type="InterPro" id="IPR036397">
    <property type="entry name" value="RNaseH_sf"/>
</dbReference>
<dbReference type="PANTHER" id="PTHR38681">
    <property type="entry name" value="RETROVIRUS-RELATED POL POLYPROTEIN FROM TRANSPOSON 412-LIKE PROTEIN-RELATED"/>
    <property type="match status" value="1"/>
</dbReference>
<name>A0A8X6TT91_NEPPI</name>
<dbReference type="EMBL" id="BMAW01110735">
    <property type="protein sequence ID" value="GFT44670.1"/>
    <property type="molecule type" value="Genomic_DNA"/>
</dbReference>
<dbReference type="Proteomes" id="UP000887013">
    <property type="component" value="Unassembled WGS sequence"/>
</dbReference>
<sequence>MARSISITDSSTATMFESSLWQALARALGTARKHTTASNGEVERFHHQLKAAIIPHAKEKLTAVLPIILPGFRTAWKEDLQATAAEMLYRSPIQLPGELQRWTQ</sequence>
<organism evidence="1 2">
    <name type="scientific">Nephila pilipes</name>
    <name type="common">Giant wood spider</name>
    <name type="synonym">Nephila maculata</name>
    <dbReference type="NCBI Taxonomy" id="299642"/>
    <lineage>
        <taxon>Eukaryota</taxon>
        <taxon>Metazoa</taxon>
        <taxon>Ecdysozoa</taxon>
        <taxon>Arthropoda</taxon>
        <taxon>Chelicerata</taxon>
        <taxon>Arachnida</taxon>
        <taxon>Araneae</taxon>
        <taxon>Araneomorphae</taxon>
        <taxon>Entelegynae</taxon>
        <taxon>Araneoidea</taxon>
        <taxon>Nephilidae</taxon>
        <taxon>Nephila</taxon>
    </lineage>
</organism>
<dbReference type="Gene3D" id="3.30.420.10">
    <property type="entry name" value="Ribonuclease H-like superfamily/Ribonuclease H"/>
    <property type="match status" value="1"/>
</dbReference>
<dbReference type="GO" id="GO:0003676">
    <property type="term" value="F:nucleic acid binding"/>
    <property type="evidence" value="ECO:0007669"/>
    <property type="project" value="InterPro"/>
</dbReference>
<evidence type="ECO:0000313" key="2">
    <source>
        <dbReference type="Proteomes" id="UP000887013"/>
    </source>
</evidence>
<gene>
    <name evidence="1" type="primary">pol_3678</name>
    <name evidence="1" type="ORF">NPIL_87861</name>
</gene>
<accession>A0A8X6TT91</accession>
<reference evidence="1" key="1">
    <citation type="submission" date="2020-08" db="EMBL/GenBank/DDBJ databases">
        <title>Multicomponent nature underlies the extraordinary mechanical properties of spider dragline silk.</title>
        <authorList>
            <person name="Kono N."/>
            <person name="Nakamura H."/>
            <person name="Mori M."/>
            <person name="Yoshida Y."/>
            <person name="Ohtoshi R."/>
            <person name="Malay A.D."/>
            <person name="Moran D.A.P."/>
            <person name="Tomita M."/>
            <person name="Numata K."/>
            <person name="Arakawa K."/>
        </authorList>
    </citation>
    <scope>NUCLEOTIDE SEQUENCE</scope>
</reference>
<dbReference type="PANTHER" id="PTHR38681:SF1">
    <property type="entry name" value="RETROVIRUS-RELATED POL POLYPROTEIN FROM TRANSPOSON 412-LIKE PROTEIN"/>
    <property type="match status" value="1"/>
</dbReference>
<keyword evidence="2" id="KW-1185">Reference proteome</keyword>
<proteinExistence type="predicted"/>
<comment type="caution">
    <text evidence="1">The sequence shown here is derived from an EMBL/GenBank/DDBJ whole genome shotgun (WGS) entry which is preliminary data.</text>
</comment>
<dbReference type="OrthoDB" id="422540at2759"/>
<evidence type="ECO:0000313" key="1">
    <source>
        <dbReference type="EMBL" id="GFT44670.1"/>
    </source>
</evidence>
<protein>
    <submittedName>
        <fullName evidence="1">Retrovirus-related Pol polyprotein from transposon opus</fullName>
    </submittedName>
</protein>